<proteinExistence type="predicted"/>
<feature type="chain" id="PRO_5046792384" evidence="1">
    <location>
        <begin position="24"/>
        <end position="240"/>
    </location>
</feature>
<dbReference type="EMBL" id="JBHSLV010000031">
    <property type="protein sequence ID" value="MFC5394541.1"/>
    <property type="molecule type" value="Genomic_DNA"/>
</dbReference>
<comment type="caution">
    <text evidence="2">The sequence shown here is derived from an EMBL/GenBank/DDBJ whole genome shotgun (WGS) entry which is preliminary data.</text>
</comment>
<name>A0ABW0HBT5_9HYPH</name>
<protein>
    <submittedName>
        <fullName evidence="2">Uncharacterized protein</fullName>
    </submittedName>
</protein>
<feature type="signal peptide" evidence="1">
    <location>
        <begin position="1"/>
        <end position="23"/>
    </location>
</feature>
<keyword evidence="3" id="KW-1185">Reference proteome</keyword>
<dbReference type="RefSeq" id="WP_377009920.1">
    <property type="nucleotide sequence ID" value="NZ_JBHSLV010000031.1"/>
</dbReference>
<keyword evidence="1" id="KW-0732">Signal</keyword>
<dbReference type="PROSITE" id="PS51257">
    <property type="entry name" value="PROKAR_LIPOPROTEIN"/>
    <property type="match status" value="1"/>
</dbReference>
<sequence>MQQMISRWIVPVAALILGSGAAAGQSCQNPGQIRYHPGTPQHYAPENSRAQGFLIETDRTPRRPPDIRPECLPLPIRYNNPGALQTPRAGPWRGQVGRDSKGHAVFNNLEDGVAAWLTWVQRRMAEGRNIPFKLMSMYAPPNDCIGSVAKLANGQCPPRFPLNDTDGYARRVAAAFGIGPHERIQLNGATCMGRVGLQTFYAEVMRVELGRAFCNTHCGIERMVFSRAADRVFGPVSGCS</sequence>
<accession>A0ABW0HBT5</accession>
<evidence type="ECO:0000256" key="1">
    <source>
        <dbReference type="SAM" id="SignalP"/>
    </source>
</evidence>
<dbReference type="Proteomes" id="UP001596104">
    <property type="component" value="Unassembled WGS sequence"/>
</dbReference>
<evidence type="ECO:0000313" key="3">
    <source>
        <dbReference type="Proteomes" id="UP001596104"/>
    </source>
</evidence>
<reference evidence="3" key="1">
    <citation type="journal article" date="2019" name="Int. J. Syst. Evol. Microbiol.">
        <title>The Global Catalogue of Microorganisms (GCM) 10K type strain sequencing project: providing services to taxonomists for standard genome sequencing and annotation.</title>
        <authorList>
            <consortium name="The Broad Institute Genomics Platform"/>
            <consortium name="The Broad Institute Genome Sequencing Center for Infectious Disease"/>
            <person name="Wu L."/>
            <person name="Ma J."/>
        </authorList>
    </citation>
    <scope>NUCLEOTIDE SEQUENCE [LARGE SCALE GENOMIC DNA]</scope>
    <source>
        <strain evidence="3">CGMCC 1.16326</strain>
    </source>
</reference>
<evidence type="ECO:0000313" key="2">
    <source>
        <dbReference type="EMBL" id="MFC5394541.1"/>
    </source>
</evidence>
<organism evidence="2 3">
    <name type="scientific">Bosea vestrisii</name>
    <dbReference type="NCBI Taxonomy" id="151416"/>
    <lineage>
        <taxon>Bacteria</taxon>
        <taxon>Pseudomonadati</taxon>
        <taxon>Pseudomonadota</taxon>
        <taxon>Alphaproteobacteria</taxon>
        <taxon>Hyphomicrobiales</taxon>
        <taxon>Boseaceae</taxon>
        <taxon>Bosea</taxon>
    </lineage>
</organism>
<gene>
    <name evidence="2" type="ORF">ACFPPC_18030</name>
</gene>